<evidence type="ECO:0000256" key="2">
    <source>
        <dbReference type="ARBA" id="ARBA00012438"/>
    </source>
</evidence>
<dbReference type="InterPro" id="IPR004358">
    <property type="entry name" value="Sig_transdc_His_kin-like_C"/>
</dbReference>
<dbReference type="PROSITE" id="PS50110">
    <property type="entry name" value="RESPONSE_REGULATORY"/>
    <property type="match status" value="1"/>
</dbReference>
<dbReference type="PROSITE" id="PS50109">
    <property type="entry name" value="HIS_KIN"/>
    <property type="match status" value="1"/>
</dbReference>
<dbReference type="EC" id="2.7.13.3" evidence="2"/>
<dbReference type="SUPFAM" id="SSF47384">
    <property type="entry name" value="Homodimeric domain of signal transducing histidine kinase"/>
    <property type="match status" value="1"/>
</dbReference>
<dbReference type="InterPro" id="IPR036890">
    <property type="entry name" value="HATPase_C_sf"/>
</dbReference>
<keyword evidence="7" id="KW-1133">Transmembrane helix</keyword>
<dbReference type="EMBL" id="LVWD01000042">
    <property type="protein sequence ID" value="OAD39489.1"/>
    <property type="molecule type" value="Genomic_DNA"/>
</dbReference>
<dbReference type="GO" id="GO:0009927">
    <property type="term" value="F:histidine phosphotransfer kinase activity"/>
    <property type="evidence" value="ECO:0007669"/>
    <property type="project" value="TreeGrafter"/>
</dbReference>
<keyword evidence="12" id="KW-1185">Reference proteome</keyword>
<dbReference type="InterPro" id="IPR036097">
    <property type="entry name" value="HisK_dim/P_sf"/>
</dbReference>
<evidence type="ECO:0000256" key="4">
    <source>
        <dbReference type="ARBA" id="ARBA00022679"/>
    </source>
</evidence>
<dbReference type="Pfam" id="PF02518">
    <property type="entry name" value="HATPase_c"/>
    <property type="match status" value="1"/>
</dbReference>
<dbReference type="EMBL" id="CP017476">
    <property type="protein sequence ID" value="AOW15037.1"/>
    <property type="molecule type" value="Genomic_DNA"/>
</dbReference>
<feature type="transmembrane region" description="Helical" evidence="7">
    <location>
        <begin position="59"/>
        <end position="78"/>
    </location>
</feature>
<gene>
    <name evidence="10" type="ORF">LPB072_21730</name>
    <name evidence="11" type="ORF">LPB72_21115</name>
</gene>
<evidence type="ECO:0000256" key="3">
    <source>
        <dbReference type="ARBA" id="ARBA00022553"/>
    </source>
</evidence>
<dbReference type="SMART" id="SM00387">
    <property type="entry name" value="HATPase_c"/>
    <property type="match status" value="1"/>
</dbReference>
<comment type="catalytic activity">
    <reaction evidence="1">
        <text>ATP + protein L-histidine = ADP + protein N-phospho-L-histidine.</text>
        <dbReference type="EC" id="2.7.13.3"/>
    </reaction>
</comment>
<evidence type="ECO:0000313" key="10">
    <source>
        <dbReference type="EMBL" id="AOW15037.1"/>
    </source>
</evidence>
<dbReference type="AlphaFoldDB" id="A0A163C5F1"/>
<dbReference type="FunFam" id="3.30.565.10:FF:000049">
    <property type="entry name" value="Two-component sensor histidine kinase"/>
    <property type="match status" value="1"/>
</dbReference>
<dbReference type="Proteomes" id="UP000185680">
    <property type="component" value="Chromosome"/>
</dbReference>
<dbReference type="Proteomes" id="UP000185657">
    <property type="component" value="Unassembled WGS sequence"/>
</dbReference>
<evidence type="ECO:0000256" key="6">
    <source>
        <dbReference type="PROSITE-ProRule" id="PRU00169"/>
    </source>
</evidence>
<dbReference type="Gene3D" id="3.30.565.10">
    <property type="entry name" value="Histidine kinase-like ATPase, C-terminal domain"/>
    <property type="match status" value="1"/>
</dbReference>
<dbReference type="OrthoDB" id="6114847at2"/>
<reference evidence="10 13" key="2">
    <citation type="submission" date="2016-10" db="EMBL/GenBank/DDBJ databases">
        <title>Hydorgenophaga sp. LPB0072 isolated from gastropod.</title>
        <authorList>
            <person name="Kim E."/>
            <person name="Yi H."/>
        </authorList>
    </citation>
    <scope>NUCLEOTIDE SEQUENCE [LARGE SCALE GENOMIC DNA]</scope>
    <source>
        <strain evidence="10 13">LPB0072</strain>
    </source>
</reference>
<feature type="domain" description="Response regulatory" evidence="9">
    <location>
        <begin position="474"/>
        <end position="593"/>
    </location>
</feature>
<name>A0A163C5F1_9BURK</name>
<dbReference type="GO" id="GO:0000155">
    <property type="term" value="F:phosphorelay sensor kinase activity"/>
    <property type="evidence" value="ECO:0007669"/>
    <property type="project" value="InterPro"/>
</dbReference>
<dbReference type="CDD" id="cd00082">
    <property type="entry name" value="HisKA"/>
    <property type="match status" value="1"/>
</dbReference>
<dbReference type="STRING" id="1763535.LPB072_21730"/>
<dbReference type="InterPro" id="IPR011006">
    <property type="entry name" value="CheY-like_superfamily"/>
</dbReference>
<dbReference type="SMART" id="SM00448">
    <property type="entry name" value="REC"/>
    <property type="match status" value="1"/>
</dbReference>
<keyword evidence="3 6" id="KW-0597">Phosphoprotein</keyword>
<reference evidence="11 12" key="1">
    <citation type="submission" date="2016-02" db="EMBL/GenBank/DDBJ databases">
        <title>Draft genome sequence of Hydrogenophaga sp. LPB0072.</title>
        <authorList>
            <person name="Shin S.-K."/>
            <person name="Yi H."/>
        </authorList>
    </citation>
    <scope>NUCLEOTIDE SEQUENCE [LARGE SCALE GENOMIC DNA]</scope>
    <source>
        <strain evidence="11 12">LPB0072</strain>
    </source>
</reference>
<protein>
    <recommendedName>
        <fullName evidence="2">histidine kinase</fullName>
        <ecNumber evidence="2">2.7.13.3</ecNumber>
    </recommendedName>
</protein>
<dbReference type="KEGG" id="hyl:LPB072_21730"/>
<feature type="transmembrane region" description="Helical" evidence="7">
    <location>
        <begin position="150"/>
        <end position="168"/>
    </location>
</feature>
<evidence type="ECO:0000256" key="1">
    <source>
        <dbReference type="ARBA" id="ARBA00000085"/>
    </source>
</evidence>
<dbReference type="InterPro" id="IPR003594">
    <property type="entry name" value="HATPase_dom"/>
</dbReference>
<feature type="modified residue" description="4-aspartylphosphate" evidence="6">
    <location>
        <position position="527"/>
    </location>
</feature>
<keyword evidence="7" id="KW-0472">Membrane</keyword>
<sequence length="594" mass="65335">MPRKLAETALSATAATTLNRRVRREQWALLLESNQSASPAAFVIALIFWLAIYHQLSDPIVLVWAVLIHLNQLVRYWWVRRHSQSTEMPEERPREAIFLLFLLGANGAVWGAAAVLFLPVSDVLVAAFVVVVTLSIHSGGMTWMAPVKAAVISFSVPLTALLTLALILQGETVYWVGGVLIFLYAMTSWKYAMQHHKLLTDSLVARYEKMALAEQLARQVELVELASQEKTLFLAAASHDLRQPLHAIALCSAVLEVSLRHTPDHDTASRLLKSIHLLGTSFDAMLDISRLDAGTVHAAVVPVPLQSGFEALNNVFSEQAGERGLELRVRSTDLWVRSDAELLQRMLANLVANALKYTHQGGVVVVARQRQEEIWIDVRDTGLGMASDQIEHIFDEFYQINNPGRDRSKGLGIGLAIVDRLSRLLEHPIVVRSREGHGSLFRLVLPPASAEQQHACQPVLPTGNAAPNADLPERVMVLDDDEDVRYAIATLLQIHGVKTTCVGSANEAWAALQSQPLDDPHAVLLCDVRLANGKDGLDFSSGLAAKMDDPPRVILLTGETAPASLQRLRESDFEVLFKPVSAHKLMAALAQVVR</sequence>
<feature type="transmembrane region" description="Helical" evidence="7">
    <location>
        <begin position="124"/>
        <end position="143"/>
    </location>
</feature>
<dbReference type="GO" id="GO:0005886">
    <property type="term" value="C:plasma membrane"/>
    <property type="evidence" value="ECO:0007669"/>
    <property type="project" value="TreeGrafter"/>
</dbReference>
<dbReference type="InterPro" id="IPR001789">
    <property type="entry name" value="Sig_transdc_resp-reg_receiver"/>
</dbReference>
<dbReference type="SMART" id="SM00388">
    <property type="entry name" value="HisKA"/>
    <property type="match status" value="1"/>
</dbReference>
<evidence type="ECO:0000256" key="5">
    <source>
        <dbReference type="ARBA" id="ARBA00022777"/>
    </source>
</evidence>
<keyword evidence="5" id="KW-0418">Kinase</keyword>
<evidence type="ECO:0000259" key="9">
    <source>
        <dbReference type="PROSITE" id="PS50110"/>
    </source>
</evidence>
<keyword evidence="7" id="KW-0812">Transmembrane</keyword>
<keyword evidence="4" id="KW-0808">Transferase</keyword>
<feature type="transmembrane region" description="Helical" evidence="7">
    <location>
        <begin position="29"/>
        <end position="53"/>
    </location>
</feature>
<dbReference type="PANTHER" id="PTHR43047:SF9">
    <property type="entry name" value="HISTIDINE KINASE"/>
    <property type="match status" value="1"/>
</dbReference>
<dbReference type="Gene3D" id="1.10.287.130">
    <property type="match status" value="1"/>
</dbReference>
<dbReference type="PRINTS" id="PR00344">
    <property type="entry name" value="BCTRLSENSOR"/>
</dbReference>
<accession>A0A163C5F1</accession>
<feature type="transmembrane region" description="Helical" evidence="7">
    <location>
        <begin position="98"/>
        <end position="118"/>
    </location>
</feature>
<dbReference type="InterPro" id="IPR003661">
    <property type="entry name" value="HisK_dim/P_dom"/>
</dbReference>
<dbReference type="Pfam" id="PF00512">
    <property type="entry name" value="HisKA"/>
    <property type="match status" value="1"/>
</dbReference>
<dbReference type="PANTHER" id="PTHR43047">
    <property type="entry name" value="TWO-COMPONENT HISTIDINE PROTEIN KINASE"/>
    <property type="match status" value="1"/>
</dbReference>
<evidence type="ECO:0000313" key="13">
    <source>
        <dbReference type="Proteomes" id="UP000185680"/>
    </source>
</evidence>
<dbReference type="InterPro" id="IPR005467">
    <property type="entry name" value="His_kinase_dom"/>
</dbReference>
<organism evidence="10 13">
    <name type="scientific">Hydrogenophaga crassostreae</name>
    <dbReference type="NCBI Taxonomy" id="1763535"/>
    <lineage>
        <taxon>Bacteria</taxon>
        <taxon>Pseudomonadati</taxon>
        <taxon>Pseudomonadota</taxon>
        <taxon>Betaproteobacteria</taxon>
        <taxon>Burkholderiales</taxon>
        <taxon>Comamonadaceae</taxon>
        <taxon>Hydrogenophaga</taxon>
    </lineage>
</organism>
<evidence type="ECO:0000313" key="11">
    <source>
        <dbReference type="EMBL" id="OAD39489.1"/>
    </source>
</evidence>
<evidence type="ECO:0000259" key="8">
    <source>
        <dbReference type="PROSITE" id="PS50109"/>
    </source>
</evidence>
<dbReference type="Gene3D" id="3.40.50.2300">
    <property type="match status" value="1"/>
</dbReference>
<dbReference type="Pfam" id="PF00072">
    <property type="entry name" value="Response_reg"/>
    <property type="match status" value="1"/>
</dbReference>
<proteinExistence type="predicted"/>
<evidence type="ECO:0000313" key="12">
    <source>
        <dbReference type="Proteomes" id="UP000185657"/>
    </source>
</evidence>
<dbReference type="SUPFAM" id="SSF55874">
    <property type="entry name" value="ATPase domain of HSP90 chaperone/DNA topoisomerase II/histidine kinase"/>
    <property type="match status" value="1"/>
</dbReference>
<dbReference type="CDD" id="cd00075">
    <property type="entry name" value="HATPase"/>
    <property type="match status" value="1"/>
</dbReference>
<feature type="domain" description="Histidine kinase" evidence="8">
    <location>
        <begin position="236"/>
        <end position="449"/>
    </location>
</feature>
<dbReference type="SUPFAM" id="SSF52172">
    <property type="entry name" value="CheY-like"/>
    <property type="match status" value="1"/>
</dbReference>
<evidence type="ECO:0000256" key="7">
    <source>
        <dbReference type="SAM" id="Phobius"/>
    </source>
</evidence>